<comment type="caution">
    <text evidence="3">The sequence shown here is derived from an EMBL/GenBank/DDBJ whole genome shotgun (WGS) entry which is preliminary data.</text>
</comment>
<evidence type="ECO:0000259" key="2">
    <source>
        <dbReference type="PROSITE" id="PS50994"/>
    </source>
</evidence>
<dbReference type="Gene3D" id="3.30.420.10">
    <property type="entry name" value="Ribonuclease H-like superfamily/Ribonuclease H"/>
    <property type="match status" value="1"/>
</dbReference>
<dbReference type="Proteomes" id="UP001499990">
    <property type="component" value="Unassembled WGS sequence"/>
</dbReference>
<gene>
    <name evidence="3" type="ORF">GCM10020367_05510</name>
</gene>
<dbReference type="PROSITE" id="PS50994">
    <property type="entry name" value="INTEGRASE"/>
    <property type="match status" value="1"/>
</dbReference>
<keyword evidence="4" id="KW-1185">Reference proteome</keyword>
<dbReference type="InterPro" id="IPR036397">
    <property type="entry name" value="RNaseH_sf"/>
</dbReference>
<dbReference type="InterPro" id="IPR012337">
    <property type="entry name" value="RNaseH-like_sf"/>
</dbReference>
<proteinExistence type="predicted"/>
<evidence type="ECO:0000256" key="1">
    <source>
        <dbReference type="SAM" id="MobiDB-lite"/>
    </source>
</evidence>
<feature type="domain" description="Integrase catalytic" evidence="2">
    <location>
        <begin position="1"/>
        <end position="107"/>
    </location>
</feature>
<sequence length="134" mass="15596">MACDLGIRLESLRFLIRDRDSKYTESFDTVFQAEDIETLKTPPRAPRANAQCERVIGTLRREVLDYVLILNEAHVHRVLTEYQRHYNQHRPHRARNQLPPDAPAQPAPVHGLDPCRIRRTRVLGGLINEYRYAA</sequence>
<evidence type="ECO:0000313" key="3">
    <source>
        <dbReference type="EMBL" id="GAA3368185.1"/>
    </source>
</evidence>
<dbReference type="InterPro" id="IPR001584">
    <property type="entry name" value="Integrase_cat-core"/>
</dbReference>
<reference evidence="4" key="1">
    <citation type="journal article" date="2019" name="Int. J. Syst. Evol. Microbiol.">
        <title>The Global Catalogue of Microorganisms (GCM) 10K type strain sequencing project: providing services to taxonomists for standard genome sequencing and annotation.</title>
        <authorList>
            <consortium name="The Broad Institute Genomics Platform"/>
            <consortium name="The Broad Institute Genome Sequencing Center for Infectious Disease"/>
            <person name="Wu L."/>
            <person name="Ma J."/>
        </authorList>
    </citation>
    <scope>NUCLEOTIDE SEQUENCE [LARGE SCALE GENOMIC DNA]</scope>
    <source>
        <strain evidence="4">JCM 9651</strain>
    </source>
</reference>
<dbReference type="EMBL" id="BAAAYL010000001">
    <property type="protein sequence ID" value="GAA3368185.1"/>
    <property type="molecule type" value="Genomic_DNA"/>
</dbReference>
<feature type="region of interest" description="Disordered" evidence="1">
    <location>
        <begin position="88"/>
        <end position="111"/>
    </location>
</feature>
<name>A0ABP6S4Z9_9ACTN</name>
<evidence type="ECO:0000313" key="4">
    <source>
        <dbReference type="Proteomes" id="UP001499990"/>
    </source>
</evidence>
<dbReference type="Pfam" id="PF13683">
    <property type="entry name" value="rve_3"/>
    <property type="match status" value="1"/>
</dbReference>
<organism evidence="3 4">
    <name type="scientific">Streptomyces sannanensis</name>
    <dbReference type="NCBI Taxonomy" id="285536"/>
    <lineage>
        <taxon>Bacteria</taxon>
        <taxon>Bacillati</taxon>
        <taxon>Actinomycetota</taxon>
        <taxon>Actinomycetes</taxon>
        <taxon>Kitasatosporales</taxon>
        <taxon>Streptomycetaceae</taxon>
        <taxon>Streptomyces</taxon>
    </lineage>
</organism>
<dbReference type="SUPFAM" id="SSF53098">
    <property type="entry name" value="Ribonuclease H-like"/>
    <property type="match status" value="1"/>
</dbReference>
<protein>
    <recommendedName>
        <fullName evidence="2">Integrase catalytic domain-containing protein</fullName>
    </recommendedName>
</protein>
<accession>A0ABP6S4Z9</accession>